<sequence>MSELKPVDDGLPPEVVALAQALRDLFAGLGISTRRYAARRTYDSSTVSRFLGGHRLPPWEFVLNLLHDVAEERATVPTEETIGMLRALHTAAVQAGNSPVHKVQLLERKLAEADQEARRAAARERWLEDTLQDREHRIRDLQMRFRELQAMPASPLTEPVTGAPSGDGADEHARLSAEMRELQAELQRVRALHRQAQERCEQLERQLAGAEETAQREGEAALLPELLPPVPDGSGEAFRSAADVRNEVVNTPGAPPLNSVYQFGHIHGDVSVVTDTWQVDEEFVASVSARLCAGDEHVGNGLLFDAETVITMGVVPERALGKSASGHVMEVVIGEHRVRAEQVEICDLPGFGSYGLEVRPSLAVLRLTEPVDFPDQVLVFDWRHTPGRQSLVSAHARQGRYSCLLDIKGRSGDWLRVSGEIVVGLFGAPAFSSTGALTGLVAARSDDGRAGLLLPVEAFRALTTITLED</sequence>
<comment type="caution">
    <text evidence="1">The sequence shown here is derived from an EMBL/GenBank/DDBJ whole genome shotgun (WGS) entry which is preliminary data.</text>
</comment>
<keyword evidence="2" id="KW-1185">Reference proteome</keyword>
<dbReference type="EMBL" id="JBBKAJ010000022">
    <property type="protein sequence ID" value="MEJ8636395.1"/>
    <property type="molecule type" value="Genomic_DNA"/>
</dbReference>
<dbReference type="Proteomes" id="UP001377168">
    <property type="component" value="Unassembled WGS sequence"/>
</dbReference>
<evidence type="ECO:0000313" key="1">
    <source>
        <dbReference type="EMBL" id="MEJ8636395.1"/>
    </source>
</evidence>
<reference evidence="1" key="1">
    <citation type="submission" date="2024-03" db="EMBL/GenBank/DDBJ databases">
        <title>Novel Streptomyces species of biotechnological and ecological value are a feature of Machair soil.</title>
        <authorList>
            <person name="Prole J.R."/>
            <person name="Goodfellow M."/>
            <person name="Allenby N."/>
            <person name="Ward A.C."/>
        </authorList>
    </citation>
    <scope>NUCLEOTIDE SEQUENCE</scope>
    <source>
        <strain evidence="1">MS2.AVA.5</strain>
    </source>
</reference>
<accession>A0ACC6PY61</accession>
<name>A0ACC6PY61_9ACTN</name>
<proteinExistence type="predicted"/>
<protein>
    <submittedName>
        <fullName evidence="1">Uncharacterized protein</fullName>
    </submittedName>
</protein>
<gene>
    <name evidence="1" type="ORF">WKI67_23815</name>
</gene>
<organism evidence="1 2">
    <name type="scientific">Streptomyces achmelvichensis</name>
    <dbReference type="NCBI Taxonomy" id="3134111"/>
    <lineage>
        <taxon>Bacteria</taxon>
        <taxon>Bacillati</taxon>
        <taxon>Actinomycetota</taxon>
        <taxon>Actinomycetes</taxon>
        <taxon>Kitasatosporales</taxon>
        <taxon>Streptomycetaceae</taxon>
        <taxon>Streptomyces</taxon>
    </lineage>
</organism>
<evidence type="ECO:0000313" key="2">
    <source>
        <dbReference type="Proteomes" id="UP001377168"/>
    </source>
</evidence>